<dbReference type="EMBL" id="FPKV01000003">
    <property type="protein sequence ID" value="SFZ93416.1"/>
    <property type="molecule type" value="Genomic_DNA"/>
</dbReference>
<dbReference type="InterPro" id="IPR018062">
    <property type="entry name" value="HTH_AraC-typ_CS"/>
</dbReference>
<dbReference type="SUPFAM" id="SSF47384">
    <property type="entry name" value="Homodimeric domain of signal transducing histidine kinase"/>
    <property type="match status" value="1"/>
</dbReference>
<dbReference type="SMART" id="SM00387">
    <property type="entry name" value="HATPase_c"/>
    <property type="match status" value="1"/>
</dbReference>
<gene>
    <name evidence="11" type="ORF">SAMN05428642_103121</name>
</gene>
<dbReference type="Pfam" id="PF02518">
    <property type="entry name" value="HATPase_c"/>
    <property type="match status" value="1"/>
</dbReference>
<evidence type="ECO:0000256" key="3">
    <source>
        <dbReference type="ARBA" id="ARBA00022553"/>
    </source>
</evidence>
<dbReference type="InterPro" id="IPR036097">
    <property type="entry name" value="HisK_dim/P_sf"/>
</dbReference>
<dbReference type="GO" id="GO:0043565">
    <property type="term" value="F:sequence-specific DNA binding"/>
    <property type="evidence" value="ECO:0007669"/>
    <property type="project" value="InterPro"/>
</dbReference>
<dbReference type="InterPro" id="IPR003594">
    <property type="entry name" value="HATPase_dom"/>
</dbReference>
<dbReference type="Pfam" id="PF07494">
    <property type="entry name" value="Reg_prop"/>
    <property type="match status" value="5"/>
</dbReference>
<dbReference type="PANTHER" id="PTHR43547:SF2">
    <property type="entry name" value="HYBRID SIGNAL TRANSDUCTION HISTIDINE KINASE C"/>
    <property type="match status" value="1"/>
</dbReference>
<dbReference type="Gene3D" id="1.10.10.60">
    <property type="entry name" value="Homeodomain-like"/>
    <property type="match status" value="1"/>
</dbReference>
<evidence type="ECO:0000259" key="8">
    <source>
        <dbReference type="PROSITE" id="PS01124"/>
    </source>
</evidence>
<evidence type="ECO:0000256" key="2">
    <source>
        <dbReference type="ARBA" id="ARBA00012438"/>
    </source>
</evidence>
<dbReference type="Gene3D" id="3.30.565.10">
    <property type="entry name" value="Histidine kinase-like ATPase, C-terminal domain"/>
    <property type="match status" value="1"/>
</dbReference>
<dbReference type="Gene3D" id="2.60.40.10">
    <property type="entry name" value="Immunoglobulins"/>
    <property type="match status" value="1"/>
</dbReference>
<reference evidence="11 12" key="1">
    <citation type="submission" date="2016-10" db="EMBL/GenBank/DDBJ databases">
        <authorList>
            <person name="de Groot N.N."/>
        </authorList>
    </citation>
    <scope>NUCLEOTIDE SEQUENCE [LARGE SCALE GENOMIC DNA]</scope>
    <source>
        <strain evidence="11 12">DSM 18180</strain>
    </source>
</reference>
<dbReference type="InterPro" id="IPR011110">
    <property type="entry name" value="Reg_prop"/>
</dbReference>
<dbReference type="Gene3D" id="1.10.287.130">
    <property type="match status" value="1"/>
</dbReference>
<dbReference type="InterPro" id="IPR018060">
    <property type="entry name" value="HTH_AraC"/>
</dbReference>
<dbReference type="SUPFAM" id="SSF63829">
    <property type="entry name" value="Calcium-dependent phosphotriesterase"/>
    <property type="match status" value="1"/>
</dbReference>
<dbReference type="STRING" id="369401.SAMN05428642_103121"/>
<dbReference type="SMART" id="SM00342">
    <property type="entry name" value="HTH_ARAC"/>
    <property type="match status" value="1"/>
</dbReference>
<feature type="domain" description="HTH araC/xylS-type" evidence="8">
    <location>
        <begin position="1239"/>
        <end position="1338"/>
    </location>
</feature>
<evidence type="ECO:0000256" key="1">
    <source>
        <dbReference type="ARBA" id="ARBA00000085"/>
    </source>
</evidence>
<dbReference type="SUPFAM" id="SSF52172">
    <property type="entry name" value="CheY-like"/>
    <property type="match status" value="1"/>
</dbReference>
<evidence type="ECO:0000256" key="7">
    <source>
        <dbReference type="PROSITE-ProRule" id="PRU00169"/>
    </source>
</evidence>
<keyword evidence="11" id="KW-0418">Kinase</keyword>
<keyword evidence="3 7" id="KW-0597">Phosphoprotein</keyword>
<keyword evidence="5" id="KW-0238">DNA-binding</keyword>
<dbReference type="GO" id="GO:0000155">
    <property type="term" value="F:phosphorelay sensor kinase activity"/>
    <property type="evidence" value="ECO:0007669"/>
    <property type="project" value="InterPro"/>
</dbReference>
<organism evidence="11 12">
    <name type="scientific">Flaviramulus basaltis</name>
    <dbReference type="NCBI Taxonomy" id="369401"/>
    <lineage>
        <taxon>Bacteria</taxon>
        <taxon>Pseudomonadati</taxon>
        <taxon>Bacteroidota</taxon>
        <taxon>Flavobacteriia</taxon>
        <taxon>Flavobacteriales</taxon>
        <taxon>Flavobacteriaceae</taxon>
        <taxon>Flaviramulus</taxon>
    </lineage>
</organism>
<dbReference type="SUPFAM" id="SSF55874">
    <property type="entry name" value="ATPase domain of HSP90 chaperone/DNA topoisomerase II/histidine kinase"/>
    <property type="match status" value="1"/>
</dbReference>
<dbReference type="PROSITE" id="PS01124">
    <property type="entry name" value="HTH_ARAC_FAMILY_2"/>
    <property type="match status" value="1"/>
</dbReference>
<dbReference type="InterPro" id="IPR011006">
    <property type="entry name" value="CheY-like_superfamily"/>
</dbReference>
<sequence>MHKIALKSFFLRIIILLCYIVFFSEGIAQNQITFRQLSVKDGLSQNSAVSISQDSIGFLWIATQDGLNKYDGKKFTTYPFSFIDITKPNYSNLGKVYTDRKGEVWIIPISKIPHKLNREFNVFEPISTIDDASVIYQDTNFNYWIGTYSSGLYLINPYTYKSKKIVSTQQLKGTVFQIAENKNSDLILTSEKQIIELNLSSNIANYIKPQTIYGDSIKQNFSTIVFDKNERQWIGTYGDGLYFRDKKDEIFNRISKLSFTDPLPIDLNILALYIDSKGRLWIASYGRGLYMIDFENTKISHFKVEKQNPKALHYNDILNIYEDYSGTLWFGSDGAGVSYYDEYLEKFNSFINFQTPENISIDVIRAITTDANNNIWLGTSGKGLTQYKPATNSWRTFNTNIDAKNTISSNRIMSLFVDDDNVLWIGTQAGGLNLLDTSNYIKKYTTTSNPFLSAITIWDIFKDNQNRFWLGTRDNGLIQFNKTKGEIKKYTIIDSLPSNNIRVIEQSNSNSLWLGTEENGVVLFDMKKETFKQYKFQSNKNSLSNNKIKTLYYDSKDILWIGTNGGGLNAFDTKKEYFYHFTTKDGLANNVIYAVLPDKNGNLWLSSNKGITKFTQGKSLEDPPKVINYDNYAGLATEFNTGAYYIDSKFNLYFGGLDGFYWFNPNNIEENRILPKTTITGFEVLDEPQLLKQGTKLKHNQNTLSFTFSSLQYSLPEKNMYQYQLLNYDKDWVQAGNNNFVRYPQIPPGDYEFRVKSSNYDGVWNEIPETFKFSIATPWYLTTLARTIYVLLLLITIFGIYSYLKWRWRIQLDLQLKEKEAERFKKLNDFKSKLYTDISHEFRTPLTLISGPIDAKLGEGKISDSDFANFSMIKRNTNRLLSLVDQLLDLAKLDKGNLKLKIFQGKIDLFLNNIAASFDYKSETKKINYTINIESIKNAWYDEDILEKIVTNLLSNAFKYSPENGICMFIVKRDISNIEIHVKNTTENLSEVQLEDLFTRFYQKDEYAEGAGIGLSLVRELIQLYNGEISVNLEKDNVIDFMVILPIYKKSFNKEDILKESLKKETPNTVILDTIDVEQDFVIEGNENEIPILLVVDDHTEVRQFIKSILKHKYQVFEAENGKQGIKKAMQLVPDIIISDVRMPICDGIELCNSLKADELTSHIPIVLLTAGTGEEKELKGLQSGADDFITKPFKLRILETKIANLIEIRKSLRSRYSQEFILKPKEISITSTDEAFLNKIQQILDKHLSNPDFNAVSFSKELAMSRMQLHRKLLAYTGISTSAFIRSQRLKQALHILKTSDATINEVAYMVGFNTPSYFIKCFKEAYKKTPSEYFESL</sequence>
<keyword evidence="4" id="KW-0805">Transcription regulation</keyword>
<keyword evidence="6" id="KW-0804">Transcription</keyword>
<dbReference type="GO" id="GO:0003700">
    <property type="term" value="F:DNA-binding transcription factor activity"/>
    <property type="evidence" value="ECO:0007669"/>
    <property type="project" value="InterPro"/>
</dbReference>
<dbReference type="Gene3D" id="3.40.50.2300">
    <property type="match status" value="1"/>
</dbReference>
<dbReference type="InterPro" id="IPR036890">
    <property type="entry name" value="HATPase_C_sf"/>
</dbReference>
<dbReference type="Pfam" id="PF00072">
    <property type="entry name" value="Response_reg"/>
    <property type="match status" value="1"/>
</dbReference>
<protein>
    <recommendedName>
        <fullName evidence="2">histidine kinase</fullName>
        <ecNumber evidence="2">2.7.13.3</ecNumber>
    </recommendedName>
</protein>
<evidence type="ECO:0000259" key="9">
    <source>
        <dbReference type="PROSITE" id="PS50109"/>
    </source>
</evidence>
<dbReference type="InterPro" id="IPR005467">
    <property type="entry name" value="His_kinase_dom"/>
</dbReference>
<comment type="catalytic activity">
    <reaction evidence="1">
        <text>ATP + protein L-histidine = ADP + protein N-phospho-L-histidine.</text>
        <dbReference type="EC" id="2.7.13.3"/>
    </reaction>
</comment>
<dbReference type="RefSeq" id="WP_072402767.1">
    <property type="nucleotide sequence ID" value="NZ_FPKV01000003.1"/>
</dbReference>
<dbReference type="PROSITE" id="PS50109">
    <property type="entry name" value="HIS_KIN"/>
    <property type="match status" value="1"/>
</dbReference>
<dbReference type="Pfam" id="PF00512">
    <property type="entry name" value="HisKA"/>
    <property type="match status" value="1"/>
</dbReference>
<dbReference type="SUPFAM" id="SSF46689">
    <property type="entry name" value="Homeodomain-like"/>
    <property type="match status" value="1"/>
</dbReference>
<dbReference type="Pfam" id="PF12833">
    <property type="entry name" value="HTH_18"/>
    <property type="match status" value="1"/>
</dbReference>
<feature type="modified residue" description="4-aspartylphosphate" evidence="7">
    <location>
        <position position="1140"/>
    </location>
</feature>
<dbReference type="InterPro" id="IPR001789">
    <property type="entry name" value="Sig_transdc_resp-reg_receiver"/>
</dbReference>
<dbReference type="InterPro" id="IPR011123">
    <property type="entry name" value="Y_Y_Y"/>
</dbReference>
<dbReference type="InterPro" id="IPR013783">
    <property type="entry name" value="Ig-like_fold"/>
</dbReference>
<dbReference type="PANTHER" id="PTHR43547">
    <property type="entry name" value="TWO-COMPONENT HISTIDINE KINASE"/>
    <property type="match status" value="1"/>
</dbReference>
<dbReference type="OrthoDB" id="358279at2"/>
<dbReference type="InterPro" id="IPR015943">
    <property type="entry name" value="WD40/YVTN_repeat-like_dom_sf"/>
</dbReference>
<dbReference type="InterPro" id="IPR009057">
    <property type="entry name" value="Homeodomain-like_sf"/>
</dbReference>
<dbReference type="PROSITE" id="PS00041">
    <property type="entry name" value="HTH_ARAC_FAMILY_1"/>
    <property type="match status" value="1"/>
</dbReference>
<evidence type="ECO:0000313" key="12">
    <source>
        <dbReference type="Proteomes" id="UP000182544"/>
    </source>
</evidence>
<keyword evidence="11" id="KW-0808">Transferase</keyword>
<evidence type="ECO:0000256" key="6">
    <source>
        <dbReference type="ARBA" id="ARBA00023163"/>
    </source>
</evidence>
<evidence type="ECO:0000313" key="11">
    <source>
        <dbReference type="EMBL" id="SFZ93416.1"/>
    </source>
</evidence>
<dbReference type="SUPFAM" id="SSF50998">
    <property type="entry name" value="Quinoprotein alcohol dehydrogenase-like"/>
    <property type="match status" value="1"/>
</dbReference>
<dbReference type="CDD" id="cd00082">
    <property type="entry name" value="HisKA"/>
    <property type="match status" value="1"/>
</dbReference>
<evidence type="ECO:0000256" key="4">
    <source>
        <dbReference type="ARBA" id="ARBA00023015"/>
    </source>
</evidence>
<accession>A0A1K2IMI5</accession>
<name>A0A1K2IMI5_9FLAO</name>
<dbReference type="FunFam" id="1.10.287.130:FF:000045">
    <property type="entry name" value="Two-component system sensor histidine kinase/response regulator"/>
    <property type="match status" value="1"/>
</dbReference>
<dbReference type="SMART" id="SM00388">
    <property type="entry name" value="HisKA"/>
    <property type="match status" value="1"/>
</dbReference>
<dbReference type="SMART" id="SM00448">
    <property type="entry name" value="REC"/>
    <property type="match status" value="1"/>
</dbReference>
<evidence type="ECO:0000259" key="10">
    <source>
        <dbReference type="PROSITE" id="PS50110"/>
    </source>
</evidence>
<dbReference type="InterPro" id="IPR003661">
    <property type="entry name" value="HisK_dim/P_dom"/>
</dbReference>
<feature type="domain" description="Response regulatory" evidence="10">
    <location>
        <begin position="1092"/>
        <end position="1207"/>
    </location>
</feature>
<dbReference type="Proteomes" id="UP000182544">
    <property type="component" value="Unassembled WGS sequence"/>
</dbReference>
<feature type="domain" description="Histidine kinase" evidence="9">
    <location>
        <begin position="837"/>
        <end position="1049"/>
    </location>
</feature>
<dbReference type="Pfam" id="PF07495">
    <property type="entry name" value="Y_Y_Y"/>
    <property type="match status" value="1"/>
</dbReference>
<dbReference type="Gene3D" id="2.130.10.10">
    <property type="entry name" value="YVTN repeat-like/Quinoprotein amine dehydrogenase"/>
    <property type="match status" value="2"/>
</dbReference>
<dbReference type="PROSITE" id="PS50110">
    <property type="entry name" value="RESPONSE_REGULATORY"/>
    <property type="match status" value="1"/>
</dbReference>
<evidence type="ECO:0000256" key="5">
    <source>
        <dbReference type="ARBA" id="ARBA00023125"/>
    </source>
</evidence>
<keyword evidence="12" id="KW-1185">Reference proteome</keyword>
<proteinExistence type="predicted"/>
<dbReference type="EC" id="2.7.13.3" evidence="2"/>
<dbReference type="InterPro" id="IPR011047">
    <property type="entry name" value="Quinoprotein_ADH-like_sf"/>
</dbReference>